<keyword evidence="4" id="KW-0788">Thiol protease</keyword>
<evidence type="ECO:0000313" key="7">
    <source>
        <dbReference type="EMBL" id="RNL80929.1"/>
    </source>
</evidence>
<evidence type="ECO:0000259" key="6">
    <source>
        <dbReference type="PROSITE" id="PS51935"/>
    </source>
</evidence>
<dbReference type="InterPro" id="IPR038765">
    <property type="entry name" value="Papain-like_cys_pep_sf"/>
</dbReference>
<dbReference type="PROSITE" id="PS51935">
    <property type="entry name" value="NLPC_P60"/>
    <property type="match status" value="1"/>
</dbReference>
<gene>
    <name evidence="7" type="ORF">EFL95_00640</name>
</gene>
<evidence type="ECO:0000256" key="5">
    <source>
        <dbReference type="SAM" id="SignalP"/>
    </source>
</evidence>
<dbReference type="GO" id="GO:0008234">
    <property type="term" value="F:cysteine-type peptidase activity"/>
    <property type="evidence" value="ECO:0007669"/>
    <property type="project" value="UniProtKB-KW"/>
</dbReference>
<dbReference type="InterPro" id="IPR051794">
    <property type="entry name" value="PG_Endopeptidase_C40"/>
</dbReference>
<dbReference type="InterPro" id="IPR006311">
    <property type="entry name" value="TAT_signal"/>
</dbReference>
<dbReference type="AlphaFoldDB" id="A0A3N0DZ97"/>
<evidence type="ECO:0000256" key="3">
    <source>
        <dbReference type="ARBA" id="ARBA00022801"/>
    </source>
</evidence>
<dbReference type="InterPro" id="IPR000064">
    <property type="entry name" value="NLP_P60_dom"/>
</dbReference>
<keyword evidence="8" id="KW-1185">Reference proteome</keyword>
<sequence>MTTSIRRTLARALTLVAALLTLTTLVSMPVSSAEASTATFGDRISYTASTRKGSPYQYGADGPTRFDCSGLTKWTLAKLGRSLPHSAAGQYNDSDVHHIISRWRHKGDLVFFHNSRGIYHVGIYAGNGYIWHAPYSGARVRLEKLWTSSVYYGRVK</sequence>
<reference evidence="7 8" key="1">
    <citation type="submission" date="2018-11" db="EMBL/GenBank/DDBJ databases">
        <authorList>
            <person name="Li F."/>
        </authorList>
    </citation>
    <scope>NUCLEOTIDE SEQUENCE [LARGE SCALE GENOMIC DNA]</scope>
    <source>
        <strain evidence="7 8">KIS18-7</strain>
    </source>
</reference>
<keyword evidence="3" id="KW-0378">Hydrolase</keyword>
<dbReference type="Pfam" id="PF00877">
    <property type="entry name" value="NLPC_P60"/>
    <property type="match status" value="1"/>
</dbReference>
<dbReference type="Gene3D" id="3.90.1720.10">
    <property type="entry name" value="endopeptidase domain like (from Nostoc punctiforme)"/>
    <property type="match status" value="1"/>
</dbReference>
<dbReference type="GO" id="GO:0006508">
    <property type="term" value="P:proteolysis"/>
    <property type="evidence" value="ECO:0007669"/>
    <property type="project" value="UniProtKB-KW"/>
</dbReference>
<dbReference type="PROSITE" id="PS51318">
    <property type="entry name" value="TAT"/>
    <property type="match status" value="1"/>
</dbReference>
<dbReference type="EMBL" id="RJSG01000001">
    <property type="protein sequence ID" value="RNL80929.1"/>
    <property type="molecule type" value="Genomic_DNA"/>
</dbReference>
<evidence type="ECO:0000313" key="8">
    <source>
        <dbReference type="Proteomes" id="UP000277094"/>
    </source>
</evidence>
<feature type="signal peptide" evidence="5">
    <location>
        <begin position="1"/>
        <end position="32"/>
    </location>
</feature>
<evidence type="ECO:0000256" key="2">
    <source>
        <dbReference type="ARBA" id="ARBA00022670"/>
    </source>
</evidence>
<dbReference type="SUPFAM" id="SSF54001">
    <property type="entry name" value="Cysteine proteinases"/>
    <property type="match status" value="1"/>
</dbReference>
<evidence type="ECO:0000256" key="1">
    <source>
        <dbReference type="ARBA" id="ARBA00007074"/>
    </source>
</evidence>
<dbReference type="RefSeq" id="WP_123232136.1">
    <property type="nucleotide sequence ID" value="NZ_RJSG01000001.1"/>
</dbReference>
<proteinExistence type="inferred from homology"/>
<name>A0A3N0DZ97_9ACTN</name>
<feature type="domain" description="NlpC/P60" evidence="6">
    <location>
        <begin position="38"/>
        <end position="156"/>
    </location>
</feature>
<comment type="caution">
    <text evidence="7">The sequence shown here is derived from an EMBL/GenBank/DDBJ whole genome shotgun (WGS) entry which is preliminary data.</text>
</comment>
<dbReference type="Proteomes" id="UP000277094">
    <property type="component" value="Unassembled WGS sequence"/>
</dbReference>
<keyword evidence="5" id="KW-0732">Signal</keyword>
<dbReference type="OrthoDB" id="5177647at2"/>
<organism evidence="7 8">
    <name type="scientific">Nocardioides marmorisolisilvae</name>
    <dbReference type="NCBI Taxonomy" id="1542737"/>
    <lineage>
        <taxon>Bacteria</taxon>
        <taxon>Bacillati</taxon>
        <taxon>Actinomycetota</taxon>
        <taxon>Actinomycetes</taxon>
        <taxon>Propionibacteriales</taxon>
        <taxon>Nocardioidaceae</taxon>
        <taxon>Nocardioides</taxon>
    </lineage>
</organism>
<dbReference type="PANTHER" id="PTHR47359:SF3">
    <property type="entry name" value="NLP_P60 DOMAIN-CONTAINING PROTEIN-RELATED"/>
    <property type="match status" value="1"/>
</dbReference>
<keyword evidence="2" id="KW-0645">Protease</keyword>
<comment type="similarity">
    <text evidence="1">Belongs to the peptidase C40 family.</text>
</comment>
<feature type="chain" id="PRO_5039121906" evidence="5">
    <location>
        <begin position="33"/>
        <end position="156"/>
    </location>
</feature>
<dbReference type="PANTHER" id="PTHR47359">
    <property type="entry name" value="PEPTIDOGLYCAN DL-ENDOPEPTIDASE CWLO"/>
    <property type="match status" value="1"/>
</dbReference>
<accession>A0A3N0DZ97</accession>
<protein>
    <submittedName>
        <fullName evidence="7">NlpC/P60 family protein</fullName>
    </submittedName>
</protein>
<evidence type="ECO:0000256" key="4">
    <source>
        <dbReference type="ARBA" id="ARBA00022807"/>
    </source>
</evidence>